<reference evidence="1" key="1">
    <citation type="submission" date="2021-02" db="EMBL/GenBank/DDBJ databases">
        <authorList>
            <person name="Nowell W R."/>
        </authorList>
    </citation>
    <scope>NUCLEOTIDE SEQUENCE</scope>
</reference>
<dbReference type="Gene3D" id="2.60.120.260">
    <property type="entry name" value="Galactose-binding domain-like"/>
    <property type="match status" value="1"/>
</dbReference>
<dbReference type="OrthoDB" id="10061518at2759"/>
<evidence type="ECO:0000313" key="2">
    <source>
        <dbReference type="EMBL" id="CAF4002008.1"/>
    </source>
</evidence>
<proteinExistence type="predicted"/>
<evidence type="ECO:0000313" key="3">
    <source>
        <dbReference type="Proteomes" id="UP000663891"/>
    </source>
</evidence>
<evidence type="ECO:0000313" key="1">
    <source>
        <dbReference type="EMBL" id="CAF0909129.1"/>
    </source>
</evidence>
<comment type="caution">
    <text evidence="1">The sequence shown here is derived from an EMBL/GenBank/DDBJ whole genome shotgun (WGS) entry which is preliminary data.</text>
</comment>
<name>A0A814A400_9BILA</name>
<accession>A0A814A400</accession>
<dbReference type="EMBL" id="CAJNON010000068">
    <property type="protein sequence ID" value="CAF0909129.1"/>
    <property type="molecule type" value="Genomic_DNA"/>
</dbReference>
<dbReference type="AlphaFoldDB" id="A0A814A400"/>
<dbReference type="Proteomes" id="UP000663881">
    <property type="component" value="Unassembled WGS sequence"/>
</dbReference>
<organism evidence="1 3">
    <name type="scientific">Adineta steineri</name>
    <dbReference type="NCBI Taxonomy" id="433720"/>
    <lineage>
        <taxon>Eukaryota</taxon>
        <taxon>Metazoa</taxon>
        <taxon>Spiralia</taxon>
        <taxon>Gnathifera</taxon>
        <taxon>Rotifera</taxon>
        <taxon>Eurotatoria</taxon>
        <taxon>Bdelloidea</taxon>
        <taxon>Adinetida</taxon>
        <taxon>Adinetidae</taxon>
        <taxon>Adineta</taxon>
    </lineage>
</organism>
<gene>
    <name evidence="2" type="ORF">OKA104_LOCUS29841</name>
    <name evidence="1" type="ORF">VCS650_LOCUS9741</name>
</gene>
<protein>
    <submittedName>
        <fullName evidence="1">Uncharacterized protein</fullName>
    </submittedName>
</protein>
<sequence length="345" mass="38366">MLPLPKVLVTKVKRHRRHSITHHSKKGRVSNVVRVTRIKSRLDGSFRTNRQSVPSVSKINMSIADVNIKSTLGQEVKNNVNQPQILQSTMTNSAVPLISSVARQSTLPNRFSSKVVPSNSYDPLRSTVHSNLSSVLTKKQSRFSLGDRRQLFTIDRTKIEKKKRNLFTCQATTSSTTAITITSNICTAALANIAMVADCDPCPTYNYFQYIYNYTAVANNTRIVMALRRGTAYFNLDDISVRDYAAPTIELLSNPGFETGSLSPWIYCNQNNETITGGVLSNYTSGSYSYYPNSGTYYYMGGSLTASDYISQAISTQIGRLYKITLWSRYPGTGNLTSADFFLGV</sequence>
<dbReference type="EMBL" id="CAJOAY010003100">
    <property type="protein sequence ID" value="CAF4002008.1"/>
    <property type="molecule type" value="Genomic_DNA"/>
</dbReference>
<dbReference type="Proteomes" id="UP000663891">
    <property type="component" value="Unassembled WGS sequence"/>
</dbReference>